<accession>A0A382JIN8</accession>
<gene>
    <name evidence="1" type="ORF">METZ01_LOCUS263385</name>
</gene>
<sequence>TNGSDYNAYFNDTNTGASVIVDFDNVGDGTMEGGKVRIEGRIGTSNSWTALGIDHLITSNEWNSPTKVATVNIAEADIENLTEFGHGKVIYFRAYNLDVADNLSTLPSSESISLTIDILSPSLISITSSSNDGHYKEGQSFILEANFNDGDGDTDVDDQVSLVNNATLDLTMSVGASAQSITAITNNATGTVTYTVGSGADHYSPSKVIVTGVAISVADKLRDNAGNIVGTAGATVISVVGITNLDVGHSIYADGWSPAAPEISSVTTNVNPVSGYWNADNTTAVFVVTLVNDPSMLGGKVTVLARTGANNYAAIGSGPHDPVTTNQSNGTENVSITITETHLLAIT</sequence>
<dbReference type="EMBL" id="UINC01073841">
    <property type="protein sequence ID" value="SVC10531.1"/>
    <property type="molecule type" value="Genomic_DNA"/>
</dbReference>
<feature type="non-terminal residue" evidence="1">
    <location>
        <position position="1"/>
    </location>
</feature>
<reference evidence="1" key="1">
    <citation type="submission" date="2018-05" db="EMBL/GenBank/DDBJ databases">
        <authorList>
            <person name="Lanie J.A."/>
            <person name="Ng W.-L."/>
            <person name="Kazmierczak K.M."/>
            <person name="Andrzejewski T.M."/>
            <person name="Davidsen T.M."/>
            <person name="Wayne K.J."/>
            <person name="Tettelin H."/>
            <person name="Glass J.I."/>
            <person name="Rusch D."/>
            <person name="Podicherti R."/>
            <person name="Tsui H.-C.T."/>
            <person name="Winkler M.E."/>
        </authorList>
    </citation>
    <scope>NUCLEOTIDE SEQUENCE</scope>
</reference>
<evidence type="ECO:0000313" key="1">
    <source>
        <dbReference type="EMBL" id="SVC10531.1"/>
    </source>
</evidence>
<feature type="non-terminal residue" evidence="1">
    <location>
        <position position="347"/>
    </location>
</feature>
<proteinExistence type="predicted"/>
<organism evidence="1">
    <name type="scientific">marine metagenome</name>
    <dbReference type="NCBI Taxonomy" id="408172"/>
    <lineage>
        <taxon>unclassified sequences</taxon>
        <taxon>metagenomes</taxon>
        <taxon>ecological metagenomes</taxon>
    </lineage>
</organism>
<protein>
    <submittedName>
        <fullName evidence="1">Uncharacterized protein</fullName>
    </submittedName>
</protein>
<dbReference type="AlphaFoldDB" id="A0A382JIN8"/>
<name>A0A382JIN8_9ZZZZ</name>